<gene>
    <name evidence="1" type="ORF">QLQ22_02735</name>
</gene>
<accession>A0ACD4RCX2</accession>
<protein>
    <submittedName>
        <fullName evidence="1">Uncharacterized protein</fullName>
    </submittedName>
</protein>
<dbReference type="EMBL" id="CP126116">
    <property type="protein sequence ID" value="WHZ58309.1"/>
    <property type="molecule type" value="Genomic_DNA"/>
</dbReference>
<dbReference type="Proteomes" id="UP001226091">
    <property type="component" value="Chromosome"/>
</dbReference>
<organism evidence="1 2">
    <name type="scientific">Metabacillus hrfriensis</name>
    <dbReference type="NCBI Taxonomy" id="3048891"/>
    <lineage>
        <taxon>Bacteria</taxon>
        <taxon>Bacillati</taxon>
        <taxon>Bacillota</taxon>
        <taxon>Bacilli</taxon>
        <taxon>Bacillales</taxon>
        <taxon>Bacillaceae</taxon>
        <taxon>Metabacillus</taxon>
    </lineage>
</organism>
<name>A0ACD4RCX2_9BACI</name>
<reference evidence="2" key="1">
    <citation type="journal article" date="2025" name="Aquaculture">
        <title>Assessment of the bioflocculant production and safety properties of Metabacillus hrfriensis sp. nov. based on phenotypic and whole-genome sequencing analysis.</title>
        <authorList>
            <person name="Zhang R."/>
            <person name="Zhao Z."/>
            <person name="Luo L."/>
            <person name="Wang S."/>
            <person name="Guo K."/>
            <person name="Xu W."/>
        </authorList>
    </citation>
    <scope>NUCLEOTIDE SEQUENCE [LARGE SCALE GENOMIC DNA]</scope>
    <source>
        <strain evidence="2">CT-WN-B3</strain>
    </source>
</reference>
<sequence>MEIKIRPEELEAFAQHIEQSRSYTGEALDLLNWESARLRFTSVARVGRALDLQEEIRHLVNRFHTLTDDAKALIENTANGMREADEAAKSSASSGWGGFFSGLWDGAKNGLTDAWDGLVSLTEWETYEAMWDAIIHPLETLESMWNTLSEAWETKVINGDIYSRTEFFTYGVVSIGLGILGGKGIDKLGKAAKLTKVPDGTSSKPKVETVTHGTDTSFDYAKLSQGKGFAAEINSVLDEAGLSKQEFLSLQSQYYKDLTPEELDKMHQVREAVPPVNGSTVLQKVIDQDKMTLYLSGQLTDVGGCIAKMDDVSDITTSADMYNSLRMDYPNTPFSPDKEYAVIRFTTEQSDRLKIPYAEELNSPHAAKPNEYISYPQTGHGFTAAENGKIVPEFETVYGNNARPSAGEIYVVKDGAEELVGIYDKYDQRFYSIEELNSHD</sequence>
<evidence type="ECO:0000313" key="2">
    <source>
        <dbReference type="Proteomes" id="UP001226091"/>
    </source>
</evidence>
<keyword evidence="2" id="KW-1185">Reference proteome</keyword>
<proteinExistence type="predicted"/>
<evidence type="ECO:0000313" key="1">
    <source>
        <dbReference type="EMBL" id="WHZ58309.1"/>
    </source>
</evidence>